<evidence type="ECO:0000256" key="1">
    <source>
        <dbReference type="SAM" id="Coils"/>
    </source>
</evidence>
<evidence type="ECO:0000313" key="2">
    <source>
        <dbReference type="EMBL" id="ASU24070.1"/>
    </source>
</evidence>
<feature type="coiled-coil region" evidence="1">
    <location>
        <begin position="24"/>
        <end position="58"/>
    </location>
</feature>
<reference evidence="2 3" key="1">
    <citation type="submission" date="2017-08" db="EMBL/GenBank/DDBJ databases">
        <title>The Vibrio qinghaiensis sp.-Q67 is a luminous bacteria isolated firstly from Qinghai lake, Qinghai province, China, which has been proved to be very sensitive to detect environmental and food pollutants. Therefore, complete genome analysis of V. qinghaiensis sp.-Q67 highlights the potential application of this strain on detection of hazards in the contaminated environments.</title>
        <authorList>
            <person name="Gong L."/>
        </authorList>
    </citation>
    <scope>NUCLEOTIDE SEQUENCE [LARGE SCALE GENOMIC DNA]</scope>
    <source>
        <strain evidence="2 3">Q67</strain>
    </source>
</reference>
<accession>A0A223N2Z3</accession>
<dbReference type="AlphaFoldDB" id="A0A223N2Z3"/>
<evidence type="ECO:0000313" key="3">
    <source>
        <dbReference type="Proteomes" id="UP000215148"/>
    </source>
</evidence>
<dbReference type="Proteomes" id="UP000215148">
    <property type="component" value="Chromosome 2"/>
</dbReference>
<sequence length="127" mass="14082">MGIFSGLEKLINEHGSSVILKERLSQASEQFSILEAKVVALEAENATLRFEVANHKEQASISQALIEKIHNNNPHNFRCDFCGSGNLTQQSARKATNMRLLNKKVGTYLCNDCGKTSDHDIPITQPK</sequence>
<keyword evidence="3" id="KW-1185">Reference proteome</keyword>
<dbReference type="KEGG" id="vqi:CCZ37_16145"/>
<keyword evidence="1" id="KW-0175">Coiled coil</keyword>
<protein>
    <submittedName>
        <fullName evidence="2">Uncharacterized protein</fullName>
    </submittedName>
</protein>
<proteinExistence type="predicted"/>
<gene>
    <name evidence="2" type="ORF">CCZ37_16145</name>
</gene>
<name>A0A223N2Z3_9VIBR</name>
<dbReference type="EMBL" id="CP022742">
    <property type="protein sequence ID" value="ASU24070.1"/>
    <property type="molecule type" value="Genomic_DNA"/>
</dbReference>
<dbReference type="RefSeq" id="WP_094501532.1">
    <property type="nucleotide sequence ID" value="NZ_CAWNHI010000002.1"/>
</dbReference>
<organism evidence="2 3">
    <name type="scientific">Vibrio qinghaiensis</name>
    <dbReference type="NCBI Taxonomy" id="2025808"/>
    <lineage>
        <taxon>Bacteria</taxon>
        <taxon>Pseudomonadati</taxon>
        <taxon>Pseudomonadota</taxon>
        <taxon>Gammaproteobacteria</taxon>
        <taxon>Vibrionales</taxon>
        <taxon>Vibrionaceae</taxon>
        <taxon>Vibrio</taxon>
    </lineage>
</organism>